<evidence type="ECO:0000259" key="1">
    <source>
        <dbReference type="Pfam" id="PF04101"/>
    </source>
</evidence>
<dbReference type="EMBL" id="FZNT01000002">
    <property type="protein sequence ID" value="SNR39672.1"/>
    <property type="molecule type" value="Genomic_DNA"/>
</dbReference>
<dbReference type="Pfam" id="PF04101">
    <property type="entry name" value="Glyco_tran_28_C"/>
    <property type="match status" value="1"/>
</dbReference>
<accession>A0A238VZE5</accession>
<evidence type="ECO:0000313" key="2">
    <source>
        <dbReference type="EMBL" id="SNR39672.1"/>
    </source>
</evidence>
<dbReference type="InterPro" id="IPR007235">
    <property type="entry name" value="Glyco_trans_28_C"/>
</dbReference>
<keyword evidence="2" id="KW-0808">Transferase</keyword>
<name>A0A238VZE5_9FLAO</name>
<dbReference type="AlphaFoldDB" id="A0A238VZE5"/>
<dbReference type="GO" id="GO:0016758">
    <property type="term" value="F:hexosyltransferase activity"/>
    <property type="evidence" value="ECO:0007669"/>
    <property type="project" value="InterPro"/>
</dbReference>
<protein>
    <submittedName>
        <fullName evidence="2">Predicted glycosyl transferase</fullName>
    </submittedName>
</protein>
<dbReference type="Proteomes" id="UP000198384">
    <property type="component" value="Unassembled WGS sequence"/>
</dbReference>
<organism evidence="2 3">
    <name type="scientific">Lutibacter agarilyticus</name>
    <dbReference type="NCBI Taxonomy" id="1109740"/>
    <lineage>
        <taxon>Bacteria</taxon>
        <taxon>Pseudomonadati</taxon>
        <taxon>Bacteroidota</taxon>
        <taxon>Flavobacteriia</taxon>
        <taxon>Flavobacteriales</taxon>
        <taxon>Flavobacteriaceae</taxon>
        <taxon>Lutibacter</taxon>
    </lineage>
</organism>
<dbReference type="SUPFAM" id="SSF53756">
    <property type="entry name" value="UDP-Glycosyltransferase/glycogen phosphorylase"/>
    <property type="match status" value="1"/>
</dbReference>
<keyword evidence="3" id="KW-1185">Reference proteome</keyword>
<evidence type="ECO:0000313" key="3">
    <source>
        <dbReference type="Proteomes" id="UP000198384"/>
    </source>
</evidence>
<gene>
    <name evidence="2" type="ORF">SAMN06265371_102276</name>
</gene>
<proteinExistence type="predicted"/>
<sequence>MGHATRCIPIIEALIKAGFEPVLASDGEALLLLQKEFPFLKSYTLPSYNIRYAKSGKNLKFKLFFRIPFVFLAIKKEQKVTAEIIEKEEIKGIISDNRFGVYSSKIPSVYITHQLQVLSGLTTKISTAFHQKIIKKFDECWVPDVANELNLSGKLGHLKDNNFNLKYIGILSRFIFIEKPLKYDLLVLLSGPEPQRTLLEEKLLKELKNYKGSVLFVRGVLNTSIKISAAKHIQIKDYLLSEELEAALNSSKLVIARSGYSTIMDVAVLGKKAFFIPTPGQQEQQYLAKKLSEDKITPFKQQDDFKMQDLKKTENYTGFKIYNSEIDLHSFKLFQSK</sequence>
<feature type="domain" description="Glycosyl transferase family 28 C-terminal" evidence="1">
    <location>
        <begin position="224"/>
        <end position="312"/>
    </location>
</feature>
<reference evidence="2 3" key="1">
    <citation type="submission" date="2017-06" db="EMBL/GenBank/DDBJ databases">
        <authorList>
            <person name="Kim H.J."/>
            <person name="Triplett B.A."/>
        </authorList>
    </citation>
    <scope>NUCLEOTIDE SEQUENCE [LARGE SCALE GENOMIC DNA]</scope>
    <source>
        <strain evidence="2 3">DSM 29150</strain>
    </source>
</reference>
<dbReference type="RefSeq" id="WP_317045690.1">
    <property type="nucleotide sequence ID" value="NZ_FZNT01000002.1"/>
</dbReference>
<dbReference type="Gene3D" id="3.40.50.2000">
    <property type="entry name" value="Glycogen Phosphorylase B"/>
    <property type="match status" value="1"/>
</dbReference>